<reference evidence="8 9" key="1">
    <citation type="submission" date="2024-12" db="EMBL/GenBank/DDBJ databases">
        <authorList>
            <person name="Hu S."/>
        </authorList>
    </citation>
    <scope>NUCLEOTIDE SEQUENCE [LARGE SCALE GENOMIC DNA]</scope>
    <source>
        <strain evidence="8 9">THG-T11</strain>
    </source>
</reference>
<keyword evidence="3" id="KW-0732">Signal</keyword>
<feature type="domain" description="SusD-like N-terminal" evidence="7">
    <location>
        <begin position="97"/>
        <end position="218"/>
    </location>
</feature>
<comment type="similarity">
    <text evidence="2">Belongs to the SusD family.</text>
</comment>
<keyword evidence="9" id="KW-1185">Reference proteome</keyword>
<evidence type="ECO:0000256" key="3">
    <source>
        <dbReference type="ARBA" id="ARBA00022729"/>
    </source>
</evidence>
<comment type="subcellular location">
    <subcellularLocation>
        <location evidence="1">Cell outer membrane</location>
    </subcellularLocation>
</comment>
<evidence type="ECO:0000256" key="2">
    <source>
        <dbReference type="ARBA" id="ARBA00006275"/>
    </source>
</evidence>
<evidence type="ECO:0000256" key="5">
    <source>
        <dbReference type="ARBA" id="ARBA00023237"/>
    </source>
</evidence>
<dbReference type="InterPro" id="IPR012944">
    <property type="entry name" value="SusD_RagB_dom"/>
</dbReference>
<keyword evidence="4" id="KW-0472">Membrane</keyword>
<dbReference type="SUPFAM" id="SSF48452">
    <property type="entry name" value="TPR-like"/>
    <property type="match status" value="1"/>
</dbReference>
<dbReference type="Proteomes" id="UP001517247">
    <property type="component" value="Unassembled WGS sequence"/>
</dbReference>
<dbReference type="Pfam" id="PF07980">
    <property type="entry name" value="SusD_RagB"/>
    <property type="match status" value="1"/>
</dbReference>
<dbReference type="EMBL" id="SSHJ02000001">
    <property type="protein sequence ID" value="MFN0253966.1"/>
    <property type="molecule type" value="Genomic_DNA"/>
</dbReference>
<name>A0ABW9J0C2_9SPHI</name>
<evidence type="ECO:0000259" key="6">
    <source>
        <dbReference type="Pfam" id="PF07980"/>
    </source>
</evidence>
<evidence type="ECO:0000256" key="1">
    <source>
        <dbReference type="ARBA" id="ARBA00004442"/>
    </source>
</evidence>
<dbReference type="InterPro" id="IPR033985">
    <property type="entry name" value="SusD-like_N"/>
</dbReference>
<gene>
    <name evidence="8" type="ORF">E6A44_000170</name>
</gene>
<dbReference type="PROSITE" id="PS51257">
    <property type="entry name" value="PROKAR_LIPOPROTEIN"/>
    <property type="match status" value="1"/>
</dbReference>
<feature type="domain" description="RagB/SusD" evidence="6">
    <location>
        <begin position="370"/>
        <end position="502"/>
    </location>
</feature>
<dbReference type="InterPro" id="IPR011990">
    <property type="entry name" value="TPR-like_helical_dom_sf"/>
</dbReference>
<evidence type="ECO:0000313" key="8">
    <source>
        <dbReference type="EMBL" id="MFN0253966.1"/>
    </source>
</evidence>
<evidence type="ECO:0000259" key="7">
    <source>
        <dbReference type="Pfam" id="PF14322"/>
    </source>
</evidence>
<dbReference type="RefSeq" id="WP_246076889.1">
    <property type="nucleotide sequence ID" value="NZ_SSHJ02000001.1"/>
</dbReference>
<keyword evidence="5" id="KW-0998">Cell outer membrane</keyword>
<accession>A0ABW9J0C2</accession>
<sequence>MKKNYYYLILLAFTFAFSSCKKMLEEDAQNFVSPDQFYKNEAQCVAALNGCHNPLTSIFNQGLLLSIEGVSDLAYLGNLNNETRFELSPSNPGMGKGLWTSAYQGVMFCNAAIEGIKRSPVAEDRKPALIAEAVTLRALYYYVLTCTFGDVPFYTDDVANLSTLEKVNALGRMSAKDTRNFLIKDLQTYVTALPKTRTSEVPNNRISSSMAYMLIAKLAMWEKDYTTALAALTEIKAIYGQLAQYPLTDTYFRNKNTAESIFEVQYTWSVSGLKKTSQVACYFTPPRTANTNSYNGIVIAELGDKANPFTSITPSAYFMSLYDVWDPRRNMILAYTYNGQNFTRPMSNNGTGKPWMGVKFWCPGMDNIADGNNQKVFRYADALLMMAECANELDNVSLAMSSINEIKRRASVSSSASINLELLAYPGKAEFLEELKAERARELMGEYGRKWDLVRWGTWYQSILSTVANEFVDIKDNVRPYHEYYPIPDNEILRSDGKLHNNAYK</sequence>
<evidence type="ECO:0000256" key="4">
    <source>
        <dbReference type="ARBA" id="ARBA00023136"/>
    </source>
</evidence>
<dbReference type="Gene3D" id="1.25.40.390">
    <property type="match status" value="1"/>
</dbReference>
<protein>
    <submittedName>
        <fullName evidence="8">RagB/SusD family nutrient uptake outer membrane protein</fullName>
    </submittedName>
</protein>
<comment type="caution">
    <text evidence="8">The sequence shown here is derived from an EMBL/GenBank/DDBJ whole genome shotgun (WGS) entry which is preliminary data.</text>
</comment>
<evidence type="ECO:0000313" key="9">
    <source>
        <dbReference type="Proteomes" id="UP001517247"/>
    </source>
</evidence>
<proteinExistence type="inferred from homology"/>
<dbReference type="Pfam" id="PF14322">
    <property type="entry name" value="SusD-like_3"/>
    <property type="match status" value="1"/>
</dbReference>
<organism evidence="8 9">
    <name type="scientific">Pedobacter ureilyticus</name>
    <dbReference type="NCBI Taxonomy" id="1393051"/>
    <lineage>
        <taxon>Bacteria</taxon>
        <taxon>Pseudomonadati</taxon>
        <taxon>Bacteroidota</taxon>
        <taxon>Sphingobacteriia</taxon>
        <taxon>Sphingobacteriales</taxon>
        <taxon>Sphingobacteriaceae</taxon>
        <taxon>Pedobacter</taxon>
    </lineage>
</organism>